<dbReference type="PANTHER" id="PTHR30595:SF6">
    <property type="entry name" value="SCHLAFEN ALBA-2 DOMAIN-CONTAINING PROTEIN"/>
    <property type="match status" value="1"/>
</dbReference>
<evidence type="ECO:0000313" key="2">
    <source>
        <dbReference type="EMBL" id="MCU6700744.1"/>
    </source>
</evidence>
<dbReference type="InterPro" id="IPR007421">
    <property type="entry name" value="Schlafen_AlbA_2_dom"/>
</dbReference>
<dbReference type="EMBL" id="JAOQJV010000017">
    <property type="protein sequence ID" value="MCU6700744.1"/>
    <property type="molecule type" value="Genomic_DNA"/>
</dbReference>
<dbReference type="PANTHER" id="PTHR30595">
    <property type="entry name" value="GLPR-RELATED TRANSCRIPTIONAL REPRESSOR"/>
    <property type="match status" value="1"/>
</dbReference>
<sequence length="160" mass="18272">MKESDDMNLGIETETLEFKRSTGELKEAVHSICAILNKHQCGELYFGVKTDGTVIGQVVTEESLREVSQKIKNFIEPRIYPEISKVVLGGRDCIHVKFSGKQIPYFAYNVARIRVADEDLVMSREEITSFLLKTEDDGNRWENLTSNKTIEDVDEKLLKK</sequence>
<dbReference type="Pfam" id="PF04326">
    <property type="entry name" value="SLFN_AlbA_2"/>
    <property type="match status" value="1"/>
</dbReference>
<evidence type="ECO:0000259" key="1">
    <source>
        <dbReference type="Pfam" id="PF04326"/>
    </source>
</evidence>
<accession>A0ABT2S839</accession>
<dbReference type="GO" id="GO:0005524">
    <property type="term" value="F:ATP binding"/>
    <property type="evidence" value="ECO:0007669"/>
    <property type="project" value="UniProtKB-KW"/>
</dbReference>
<protein>
    <submittedName>
        <fullName evidence="2">ATP-binding protein</fullName>
    </submittedName>
</protein>
<organism evidence="2 3">
    <name type="scientific">Dorea ammoniilytica</name>
    <dbReference type="NCBI Taxonomy" id="2981788"/>
    <lineage>
        <taxon>Bacteria</taxon>
        <taxon>Bacillati</taxon>
        <taxon>Bacillota</taxon>
        <taxon>Clostridia</taxon>
        <taxon>Lachnospirales</taxon>
        <taxon>Lachnospiraceae</taxon>
        <taxon>Dorea</taxon>
    </lineage>
</organism>
<evidence type="ECO:0000313" key="3">
    <source>
        <dbReference type="Proteomes" id="UP001207605"/>
    </source>
</evidence>
<name>A0ABT2S839_9FIRM</name>
<feature type="domain" description="Schlafen AlbA-2" evidence="1">
    <location>
        <begin position="12"/>
        <end position="115"/>
    </location>
</feature>
<proteinExistence type="predicted"/>
<dbReference type="InterPro" id="IPR038461">
    <property type="entry name" value="Schlafen_AlbA_2_dom_sf"/>
</dbReference>
<dbReference type="Gene3D" id="3.30.950.30">
    <property type="entry name" value="Schlafen, AAA domain"/>
    <property type="match status" value="1"/>
</dbReference>
<gene>
    <name evidence="2" type="ORF">OCV65_10935</name>
</gene>
<dbReference type="RefSeq" id="WP_262582092.1">
    <property type="nucleotide sequence ID" value="NZ_JAOQJV010000017.1"/>
</dbReference>
<keyword evidence="2" id="KW-0547">Nucleotide-binding</keyword>
<keyword evidence="3" id="KW-1185">Reference proteome</keyword>
<comment type="caution">
    <text evidence="2">The sequence shown here is derived from an EMBL/GenBank/DDBJ whole genome shotgun (WGS) entry which is preliminary data.</text>
</comment>
<dbReference type="Proteomes" id="UP001207605">
    <property type="component" value="Unassembled WGS sequence"/>
</dbReference>
<keyword evidence="2" id="KW-0067">ATP-binding</keyword>
<reference evidence="2 3" key="1">
    <citation type="journal article" date="2021" name="ISME Commun">
        <title>Automated analysis of genomic sequences facilitates high-throughput and comprehensive description of bacteria.</title>
        <authorList>
            <person name="Hitch T.C.A."/>
        </authorList>
    </citation>
    <scope>NUCLEOTIDE SEQUENCE [LARGE SCALE GENOMIC DNA]</scope>
    <source>
        <strain evidence="2 3">Sanger_02</strain>
    </source>
</reference>